<accession>A0A0F9DJ62</accession>
<proteinExistence type="predicted"/>
<organism evidence="1">
    <name type="scientific">marine sediment metagenome</name>
    <dbReference type="NCBI Taxonomy" id="412755"/>
    <lineage>
        <taxon>unclassified sequences</taxon>
        <taxon>metagenomes</taxon>
        <taxon>ecological metagenomes</taxon>
    </lineage>
</organism>
<evidence type="ECO:0000313" key="1">
    <source>
        <dbReference type="EMBL" id="KKL12053.1"/>
    </source>
</evidence>
<gene>
    <name evidence="1" type="ORF">LCGC14_2539650</name>
</gene>
<comment type="caution">
    <text evidence="1">The sequence shown here is derived from an EMBL/GenBank/DDBJ whole genome shotgun (WGS) entry which is preliminary data.</text>
</comment>
<dbReference type="AlphaFoldDB" id="A0A0F9DJ62"/>
<sequence length="84" mass="9737">KKKFRIIEMGDVKFVIFEKGKLIYNILCDSIENEMFLEEIIAKINDRLLDYIEKANFIIDGGIVFDGKLNEVVDNIIDDVINVL</sequence>
<reference evidence="1" key="1">
    <citation type="journal article" date="2015" name="Nature">
        <title>Complex archaea that bridge the gap between prokaryotes and eukaryotes.</title>
        <authorList>
            <person name="Spang A."/>
            <person name="Saw J.H."/>
            <person name="Jorgensen S.L."/>
            <person name="Zaremba-Niedzwiedzka K."/>
            <person name="Martijn J."/>
            <person name="Lind A.E."/>
            <person name="van Eijk R."/>
            <person name="Schleper C."/>
            <person name="Guy L."/>
            <person name="Ettema T.J."/>
        </authorList>
    </citation>
    <scope>NUCLEOTIDE SEQUENCE</scope>
</reference>
<dbReference type="EMBL" id="LAZR01041414">
    <property type="protein sequence ID" value="KKL12053.1"/>
    <property type="molecule type" value="Genomic_DNA"/>
</dbReference>
<protein>
    <submittedName>
        <fullName evidence="1">Uncharacterized protein</fullName>
    </submittedName>
</protein>
<feature type="non-terminal residue" evidence="1">
    <location>
        <position position="1"/>
    </location>
</feature>
<name>A0A0F9DJ62_9ZZZZ</name>